<accession>A0A1A8J8Y9</accession>
<dbReference type="GO" id="GO:0061136">
    <property type="term" value="P:regulation of proteasomal protein catabolic process"/>
    <property type="evidence" value="ECO:0007669"/>
    <property type="project" value="TreeGrafter"/>
</dbReference>
<dbReference type="Pfam" id="PF02251">
    <property type="entry name" value="PA28_N"/>
    <property type="match status" value="1"/>
</dbReference>
<dbReference type="InterPro" id="IPR003185">
    <property type="entry name" value="Proteasome_activ_PA28_N"/>
</dbReference>
<feature type="region of interest" description="Disordered" evidence="7">
    <location>
        <begin position="61"/>
        <end position="107"/>
    </location>
</feature>
<dbReference type="InterPro" id="IPR036252">
    <property type="entry name" value="Proteasome_activ_sf"/>
</dbReference>
<dbReference type="AlphaFoldDB" id="A0A1A8J8Y9"/>
<feature type="compositionally biased region" description="Basic and acidic residues" evidence="7">
    <location>
        <begin position="67"/>
        <end position="92"/>
    </location>
</feature>
<evidence type="ECO:0000313" key="10">
    <source>
        <dbReference type="EMBL" id="SBR06163.1"/>
    </source>
</evidence>
<evidence type="ECO:0000256" key="4">
    <source>
        <dbReference type="ARBA" id="ARBA00038650"/>
    </source>
</evidence>
<evidence type="ECO:0000256" key="5">
    <source>
        <dbReference type="ARBA" id="ARBA00039303"/>
    </source>
</evidence>
<proteinExistence type="inferred from homology"/>
<evidence type="ECO:0000256" key="6">
    <source>
        <dbReference type="ARBA" id="ARBA00041321"/>
    </source>
</evidence>
<dbReference type="Pfam" id="PF02252">
    <property type="entry name" value="PA28_C"/>
    <property type="match status" value="1"/>
</dbReference>
<dbReference type="GO" id="GO:0005654">
    <property type="term" value="C:nucleoplasm"/>
    <property type="evidence" value="ECO:0007669"/>
    <property type="project" value="TreeGrafter"/>
</dbReference>
<dbReference type="FunFam" id="1.20.5.120:FF:000005">
    <property type="entry name" value="Proteasome activator subunit 1"/>
    <property type="match status" value="1"/>
</dbReference>
<dbReference type="EMBL" id="HAEE01004673">
    <property type="protein sequence ID" value="SBR24693.1"/>
    <property type="molecule type" value="Transcribed_RNA"/>
</dbReference>
<evidence type="ECO:0000256" key="7">
    <source>
        <dbReference type="SAM" id="MobiDB-lite"/>
    </source>
</evidence>
<protein>
    <recommendedName>
        <fullName evidence="5">Proteasome activator complex subunit 1</fullName>
    </recommendedName>
    <alternativeName>
        <fullName evidence="6">Proteasome activator 28 subunit alpha</fullName>
    </alternativeName>
</protein>
<dbReference type="SUPFAM" id="SSF47216">
    <property type="entry name" value="Proteasome activator"/>
    <property type="match status" value="1"/>
</dbReference>
<dbReference type="GO" id="GO:0005737">
    <property type="term" value="C:cytoplasm"/>
    <property type="evidence" value="ECO:0007669"/>
    <property type="project" value="TreeGrafter"/>
</dbReference>
<dbReference type="PANTHER" id="PTHR10660:SF5">
    <property type="entry name" value="PROTEASOME ACTIVATOR COMPLEX SUBUNIT 1"/>
    <property type="match status" value="1"/>
</dbReference>
<reference evidence="10" key="1">
    <citation type="submission" date="2016-05" db="EMBL/GenBank/DDBJ databases">
        <authorList>
            <person name="Lavstsen T."/>
            <person name="Jespersen J.S."/>
        </authorList>
    </citation>
    <scope>NUCLEOTIDE SEQUENCE</scope>
    <source>
        <tissue evidence="10">Brain</tissue>
    </source>
</reference>
<organism evidence="10">
    <name type="scientific">Nothobranchius kuhntae</name>
    <name type="common">Beira killifish</name>
    <dbReference type="NCBI Taxonomy" id="321403"/>
    <lineage>
        <taxon>Eukaryota</taxon>
        <taxon>Metazoa</taxon>
        <taxon>Chordata</taxon>
        <taxon>Craniata</taxon>
        <taxon>Vertebrata</taxon>
        <taxon>Euteleostomi</taxon>
        <taxon>Actinopterygii</taxon>
        <taxon>Neopterygii</taxon>
        <taxon>Teleostei</taxon>
        <taxon>Neoteleostei</taxon>
        <taxon>Acanthomorphata</taxon>
        <taxon>Ovalentaria</taxon>
        <taxon>Atherinomorphae</taxon>
        <taxon>Cyprinodontiformes</taxon>
        <taxon>Nothobranchiidae</taxon>
        <taxon>Nothobranchius</taxon>
    </lineage>
</organism>
<dbReference type="PANTHER" id="PTHR10660">
    <property type="entry name" value="PROTEASOME REGULATOR PA28"/>
    <property type="match status" value="1"/>
</dbReference>
<dbReference type="EMBL" id="HAED01019685">
    <property type="protein sequence ID" value="SBR06163.1"/>
    <property type="molecule type" value="Transcribed_RNA"/>
</dbReference>
<dbReference type="GO" id="GO:0008537">
    <property type="term" value="C:proteasome activator complex"/>
    <property type="evidence" value="ECO:0007669"/>
    <property type="project" value="InterPro"/>
</dbReference>
<reference evidence="10" key="2">
    <citation type="submission" date="2016-06" db="EMBL/GenBank/DDBJ databases">
        <title>The genome of a short-lived fish provides insights into sex chromosome evolution and the genetic control of aging.</title>
        <authorList>
            <person name="Reichwald K."/>
            <person name="Felder M."/>
            <person name="Petzold A."/>
            <person name="Koch P."/>
            <person name="Groth M."/>
            <person name="Platzer M."/>
        </authorList>
    </citation>
    <scope>NUCLEOTIDE SEQUENCE</scope>
    <source>
        <tissue evidence="10">Brain</tissue>
    </source>
</reference>
<evidence type="ECO:0000259" key="8">
    <source>
        <dbReference type="Pfam" id="PF02251"/>
    </source>
</evidence>
<name>A0A1A8J8Y9_NOTKU</name>
<dbReference type="GO" id="GO:2000045">
    <property type="term" value="P:regulation of G1/S transition of mitotic cell cycle"/>
    <property type="evidence" value="ECO:0007669"/>
    <property type="project" value="TreeGrafter"/>
</dbReference>
<dbReference type="GO" id="GO:0061133">
    <property type="term" value="F:endopeptidase activator activity"/>
    <property type="evidence" value="ECO:0007669"/>
    <property type="project" value="TreeGrafter"/>
</dbReference>
<evidence type="ECO:0000256" key="2">
    <source>
        <dbReference type="ARBA" id="ARBA00022942"/>
    </source>
</evidence>
<comment type="function">
    <text evidence="3">Implicated in immunoproteasome assembly and required for efficient antigen processing. The PA28 activator complex enhances the generation of class I binding peptides by altering the cleavage pattern of the proteasome.</text>
</comment>
<dbReference type="InterPro" id="IPR009077">
    <property type="entry name" value="Proteasome_activ_PA28"/>
</dbReference>
<sequence length="250" mass="28696">MASLGIGFESKKQVDDFCQKLSKEAEELLSTFFPEKLEQLQMLLKTSFNCEDLASIKAPLDIPIPDPAKEEARRKKKEEKEAKEGKKDKDSDKEEEDAGPPCGPIYSNERVESLLKEVKPEIQTLKEKLNTVSMWVQLQIPRIEDGNNFGVAVQEKVFELLTNTRTKIEAFQTQISKYYSERGDAVSKASKQPHVGDYRQLVHELDQYQYCELRLVVLDIRNTYAALFDIINKNYDKIKKPRGDGKALIY</sequence>
<dbReference type="FunFam" id="1.20.120.180:FF:000002">
    <property type="entry name" value="Proteasome activator complex subunit 1"/>
    <property type="match status" value="1"/>
</dbReference>
<evidence type="ECO:0000256" key="3">
    <source>
        <dbReference type="ARBA" id="ARBA00037467"/>
    </source>
</evidence>
<comment type="similarity">
    <text evidence="1">Belongs to the PA28 family.</text>
</comment>
<feature type="domain" description="Proteasome activator PA28 C-terminal" evidence="9">
    <location>
        <begin position="105"/>
        <end position="244"/>
    </location>
</feature>
<comment type="subunit">
    <text evidence="4">Heterodimer of PSME1 and PSME2, which forms a hexameric ring. PSME1 can form homoheptamers.</text>
</comment>
<dbReference type="Gene3D" id="1.20.5.120">
    <property type="entry name" value="Proteasome activator pa28, N-terminal domain"/>
    <property type="match status" value="1"/>
</dbReference>
<gene>
    <name evidence="10" type="primary">PSME1</name>
</gene>
<dbReference type="InterPro" id="IPR003186">
    <property type="entry name" value="PA28_C"/>
</dbReference>
<evidence type="ECO:0000256" key="1">
    <source>
        <dbReference type="ARBA" id="ARBA00005883"/>
    </source>
</evidence>
<keyword evidence="2 10" id="KW-0647">Proteasome</keyword>
<dbReference type="Gene3D" id="1.20.120.180">
    <property type="entry name" value="Proteasome activator pa28, C-terminal domain"/>
    <property type="match status" value="1"/>
</dbReference>
<dbReference type="InterPro" id="IPR036997">
    <property type="entry name" value="PA28_C_sf"/>
</dbReference>
<feature type="domain" description="Proteasome activator PA28 N-terminal" evidence="8">
    <location>
        <begin position="9"/>
        <end position="67"/>
    </location>
</feature>
<dbReference type="InterPro" id="IPR036996">
    <property type="entry name" value="PA28_N_sf"/>
</dbReference>
<evidence type="ECO:0000259" key="9">
    <source>
        <dbReference type="Pfam" id="PF02252"/>
    </source>
</evidence>